<dbReference type="SMART" id="SM00382">
    <property type="entry name" value="AAA"/>
    <property type="match status" value="1"/>
</dbReference>
<dbReference type="OrthoDB" id="14669at10239"/>
<evidence type="ECO:0000259" key="37">
    <source>
        <dbReference type="PROSITE" id="PS51287"/>
    </source>
</evidence>
<dbReference type="GO" id="GO:0005524">
    <property type="term" value="F:ATP binding"/>
    <property type="evidence" value="ECO:0007669"/>
    <property type="project" value="UniProtKB-KW"/>
</dbReference>
<dbReference type="InterPro" id="IPR036869">
    <property type="entry name" value="J_dom_sf"/>
</dbReference>
<keyword evidence="19" id="KW-0460">Magnesium</keyword>
<evidence type="ECO:0000256" key="28">
    <source>
        <dbReference type="ARBA" id="ARBA00034617"/>
    </source>
</evidence>
<dbReference type="GO" id="GO:0043138">
    <property type="term" value="F:3'-5' DNA helicase activity"/>
    <property type="evidence" value="ECO:0007669"/>
    <property type="project" value="UniProtKB-EC"/>
</dbReference>
<dbReference type="Proteomes" id="UP000106169">
    <property type="component" value="Genome"/>
</dbReference>
<comment type="subcellular location">
    <subcellularLocation>
        <location evidence="2">Host nucleus</location>
    </subcellularLocation>
</comment>
<evidence type="ECO:0000256" key="34">
    <source>
        <dbReference type="SAM" id="MobiDB-lite"/>
    </source>
</evidence>
<dbReference type="InterPro" id="IPR014015">
    <property type="entry name" value="Helicase_SF3_DNA-vir"/>
</dbReference>
<evidence type="ECO:0000256" key="11">
    <source>
        <dbReference type="ARBA" id="ARBA00022723"/>
    </source>
</evidence>
<keyword evidence="5" id="KW-0244">Early protein</keyword>
<keyword evidence="17" id="KW-0862">Zinc</keyword>
<evidence type="ECO:0000256" key="21">
    <source>
        <dbReference type="ARBA" id="ARBA00023125"/>
    </source>
</evidence>
<keyword evidence="23" id="KW-0922">Interferon antiviral system evasion</keyword>
<dbReference type="KEGG" id="vg:10352032"/>
<dbReference type="EMBL" id="HQ696595">
    <property type="protein sequence ID" value="ADV15633.1"/>
    <property type="molecule type" value="Genomic_DNA"/>
</dbReference>
<dbReference type="PROSITE" id="PS50076">
    <property type="entry name" value="DNAJ_2"/>
    <property type="match status" value="1"/>
</dbReference>
<evidence type="ECO:0000259" key="35">
    <source>
        <dbReference type="PROSITE" id="PS50076"/>
    </source>
</evidence>
<gene>
    <name evidence="40" type="primary">gp4</name>
</gene>
<dbReference type="SUPFAM" id="SSF52540">
    <property type="entry name" value="P-loop containing nucleoside triphosphate hydrolases"/>
    <property type="match status" value="1"/>
</dbReference>
<evidence type="ECO:0000256" key="6">
    <source>
        <dbReference type="ARBA" id="ARBA00022553"/>
    </source>
</evidence>
<dbReference type="InterPro" id="IPR037102">
    <property type="entry name" value="Znf_lg_T-Ag_D1_dom_sf"/>
</dbReference>
<evidence type="ECO:0000256" key="17">
    <source>
        <dbReference type="ARBA" id="ARBA00022833"/>
    </source>
</evidence>
<evidence type="ECO:0000256" key="22">
    <source>
        <dbReference type="ARBA" id="ARBA00023235"/>
    </source>
</evidence>
<keyword evidence="16" id="KW-1114">Inhibition of host interferon signaling pathway by virus</keyword>
<evidence type="ECO:0000256" key="8">
    <source>
        <dbReference type="ARBA" id="ARBA00022581"/>
    </source>
</evidence>
<protein>
    <recommendedName>
        <fullName evidence="3">Large T antigen</fullName>
        <ecNumber evidence="29">5.6.2.4</ecNumber>
    </recommendedName>
    <alternativeName>
        <fullName evidence="30">DNA 3'-5' helicase large T antigen</fullName>
    </alternativeName>
</protein>
<dbReference type="SMART" id="SM00271">
    <property type="entry name" value="DnaJ"/>
    <property type="match status" value="1"/>
</dbReference>
<proteinExistence type="predicted"/>
<keyword evidence="6" id="KW-0597">Phosphoprotein</keyword>
<dbReference type="GO" id="GO:0006260">
    <property type="term" value="P:DNA replication"/>
    <property type="evidence" value="ECO:0007669"/>
    <property type="project" value="UniProtKB-KW"/>
</dbReference>
<dbReference type="SUPFAM" id="SSF55464">
    <property type="entry name" value="Origin of replication-binding domain, RBD-like"/>
    <property type="match status" value="1"/>
</dbReference>
<dbReference type="EMBL" id="MH844627">
    <property type="protein sequence ID" value="QCB66182.1"/>
    <property type="molecule type" value="Genomic_DNA"/>
</dbReference>
<dbReference type="GO" id="GO:0008270">
    <property type="term" value="F:zinc ion binding"/>
    <property type="evidence" value="ECO:0007669"/>
    <property type="project" value="UniProtKB-KW"/>
</dbReference>
<evidence type="ECO:0000256" key="23">
    <source>
        <dbReference type="ARBA" id="ARBA00023258"/>
    </source>
</evidence>
<evidence type="ECO:0000256" key="10">
    <source>
        <dbReference type="ARBA" id="ARBA00022705"/>
    </source>
</evidence>
<evidence type="ECO:0000256" key="9">
    <source>
        <dbReference type="ARBA" id="ARBA00022632"/>
    </source>
</evidence>
<evidence type="ECO:0000313" key="43">
    <source>
        <dbReference type="Proteomes" id="UP000163738"/>
    </source>
</evidence>
<dbReference type="Gene3D" id="3.40.1310.20">
    <property type="match status" value="1"/>
</dbReference>
<accession>E9NQ91</accession>
<evidence type="ECO:0000259" key="38">
    <source>
        <dbReference type="PROSITE" id="PS51341"/>
    </source>
</evidence>
<keyword evidence="8" id="KW-0945">Host-virus interaction</keyword>
<keyword evidence="13 33" id="KW-0863">Zinc-finger</keyword>
<name>E9NQ91_9POLY</name>
<evidence type="ECO:0000256" key="16">
    <source>
        <dbReference type="ARBA" id="ARBA00022830"/>
    </source>
</evidence>
<feature type="DNA-binding region" description="T-ag OBD" evidence="32">
    <location>
        <begin position="186"/>
        <end position="306"/>
    </location>
</feature>
<evidence type="ECO:0000313" key="42">
    <source>
        <dbReference type="Proteomes" id="UP000106169"/>
    </source>
</evidence>
<evidence type="ECO:0000256" key="2">
    <source>
        <dbReference type="ARBA" id="ARBA00004147"/>
    </source>
</evidence>
<keyword evidence="9" id="KW-1090">Inhibition of host innate immune response by virus</keyword>
<evidence type="ECO:0000256" key="7">
    <source>
        <dbReference type="ARBA" id="ARBA00022562"/>
    </source>
</evidence>
<keyword evidence="26" id="KW-1096">Inhibition of host JAK1 by virus</keyword>
<dbReference type="PROSITE" id="PS51206">
    <property type="entry name" value="SF3_HELICASE_1"/>
    <property type="match status" value="1"/>
</dbReference>
<dbReference type="Gene3D" id="3.40.50.300">
    <property type="entry name" value="P-loop containing nucleotide triphosphate hydrolases"/>
    <property type="match status" value="1"/>
</dbReference>
<keyword evidence="15" id="KW-0347">Helicase</keyword>
<evidence type="ECO:0000256" key="31">
    <source>
        <dbReference type="ARBA" id="ARBA00048988"/>
    </source>
</evidence>
<feature type="region of interest" description="Disordered" evidence="34">
    <location>
        <begin position="128"/>
        <end position="180"/>
    </location>
</feature>
<dbReference type="SUPFAM" id="SSF46565">
    <property type="entry name" value="Chaperone J-domain"/>
    <property type="match status" value="1"/>
</dbReference>
<dbReference type="GO" id="GO:0039645">
    <property type="term" value="P:symbiont-mediated perturbation of host cell cycle G1/S transition checkpoint"/>
    <property type="evidence" value="ECO:0007669"/>
    <property type="project" value="UniProtKB-KW"/>
</dbReference>
<dbReference type="Pfam" id="PF02217">
    <property type="entry name" value="T_Ag_DNA_bind"/>
    <property type="match status" value="1"/>
</dbReference>
<feature type="domain" description="SF3 helicase" evidence="36">
    <location>
        <begin position="446"/>
        <end position="606"/>
    </location>
</feature>
<dbReference type="InterPro" id="IPR010932">
    <property type="entry name" value="Lg_T_Ag_Polyomavir_C"/>
</dbReference>
<reference evidence="39 43" key="1">
    <citation type="journal article" date="2011" name="J. Virol.">
        <title>A novel human polyomavirus closely related to the african green monkey-derived lymphotropic polyomavirus.</title>
        <authorList>
            <person name="Scuda N."/>
            <person name="Hofmann J."/>
            <person name="Calvignac-Spencer S."/>
            <person name="Ruprecht K."/>
            <person name="Liman P."/>
            <person name="Kuhn J."/>
            <person name="Hengel H."/>
            <person name="Ehlers B."/>
        </authorList>
    </citation>
    <scope>NUCLEOTIDE SEQUENCE [LARGE SCALE GENOMIC DNA]</scope>
    <source>
        <strain evidence="39">HPyV9</strain>
    </source>
</reference>
<comment type="subunit">
    <text evidence="27">Forms homohexamers in the presence of ATP. Interacts with host HDAC1. Interacts (via LXCXE domain) with host RB1; the interaction induces the aberrant dissociation of RB1-E2F1 complex thereby disrupting RB1's activity. Interacts (via LXCXE domain) with host pRB-related proteins RBL1 and RBL2. Interacts (via C-terminus) with host TOP1 and POLA1 allowing DNA replication. Interacts with host preinitiation complex components TBP, TFIIA and TFIID to regulate transcription initiation.</text>
</comment>
<keyword evidence="24" id="KW-0899">Viral immunoevasion</keyword>
<keyword evidence="14" id="KW-0378">Hydrolase</keyword>
<dbReference type="InterPro" id="IPR016392">
    <property type="entry name" value="Lg_T_Ag_polyomavir"/>
</dbReference>
<keyword evidence="4" id="KW-1121">Modulation of host cell cycle by virus</keyword>
<dbReference type="RefSeq" id="YP_004243706.1">
    <property type="nucleotide sequence ID" value="NC_015150.1"/>
</dbReference>
<evidence type="ECO:0000313" key="40">
    <source>
        <dbReference type="EMBL" id="AGO04555.1"/>
    </source>
</evidence>
<keyword evidence="22" id="KW-0413">Isomerase</keyword>
<reference evidence="41" key="3">
    <citation type="submission" date="2018-09" db="EMBL/GenBank/DDBJ databases">
        <title>Prevalence of human polyomavirus 9.</title>
        <authorList>
            <person name="Csoma E."/>
        </authorList>
    </citation>
    <scope>NUCLEOTIDE SEQUENCE</scope>
    <source>
        <strain evidence="41">M149</strain>
    </source>
</reference>
<dbReference type="Gene3D" id="1.10.287.110">
    <property type="entry name" value="DnaJ domain"/>
    <property type="match status" value="1"/>
</dbReference>
<dbReference type="InterPro" id="IPR003133">
    <property type="entry name" value="T_Ag_DNA-bd"/>
</dbReference>
<dbReference type="Pfam" id="PF06431">
    <property type="entry name" value="Polyoma_lg_T_C"/>
    <property type="match status" value="1"/>
</dbReference>
<evidence type="ECO:0000256" key="15">
    <source>
        <dbReference type="ARBA" id="ARBA00022806"/>
    </source>
</evidence>
<keyword evidence="12" id="KW-0547">Nucleotide-binding</keyword>
<feature type="domain" description="T-ag D1-type" evidence="38">
    <location>
        <begin position="313"/>
        <end position="405"/>
    </location>
</feature>
<dbReference type="InterPro" id="IPR003593">
    <property type="entry name" value="AAA+_ATPase"/>
</dbReference>
<dbReference type="GO" id="GO:0042025">
    <property type="term" value="C:host cell nucleus"/>
    <property type="evidence" value="ECO:0007669"/>
    <property type="project" value="UniProtKB-SubCell"/>
</dbReference>
<dbReference type="EC" id="5.6.2.4" evidence="29"/>
<dbReference type="GO" id="GO:0039576">
    <property type="term" value="P:symbiont-mediated suppression of host JAK-STAT cascade via inhibition of JAK1 activity"/>
    <property type="evidence" value="ECO:0007669"/>
    <property type="project" value="UniProtKB-KW"/>
</dbReference>
<dbReference type="InterPro" id="IPR001623">
    <property type="entry name" value="DnaJ_domain"/>
</dbReference>
<keyword evidence="20" id="KW-0007">Acetylation</keyword>
<reference evidence="40 42" key="2">
    <citation type="journal article" date="2014" name="Virus Genes">
        <title>Complete genomic sequence of a new Human polyomavirus 9 strain with an altered noncoding control region.</title>
        <authorList>
            <person name="Lednicky J.A."/>
            <person name="Butel J.S."/>
            <person name="Luetke M.C."/>
            <person name="Loeb J.C."/>
        </authorList>
    </citation>
    <scope>NUCLEOTIDE SEQUENCE [LARGE SCALE GENOMIC DNA]</scope>
    <source>
        <strain evidence="40">UF-1</strain>
    </source>
</reference>
<evidence type="ECO:0000256" key="3">
    <source>
        <dbReference type="ARBA" id="ARBA00018805"/>
    </source>
</evidence>
<feature type="domain" description="J" evidence="35">
    <location>
        <begin position="12"/>
        <end position="86"/>
    </location>
</feature>
<keyword evidence="25" id="KW-1078">G1/S host cell cycle checkpoint dysregulation by virus</keyword>
<dbReference type="PIRSF" id="PIRSF003368">
    <property type="entry name" value="Large_T_antigen_polyomaV"/>
    <property type="match status" value="1"/>
</dbReference>
<evidence type="ECO:0000256" key="20">
    <source>
        <dbReference type="ARBA" id="ARBA00022990"/>
    </source>
</evidence>
<evidence type="ECO:0000256" key="25">
    <source>
        <dbReference type="ARBA" id="ARBA00023309"/>
    </source>
</evidence>
<keyword evidence="11" id="KW-0479">Metal-binding</keyword>
<dbReference type="GO" id="GO:0003688">
    <property type="term" value="F:DNA replication origin binding"/>
    <property type="evidence" value="ECO:0007669"/>
    <property type="project" value="InterPro"/>
</dbReference>
<evidence type="ECO:0000256" key="29">
    <source>
        <dbReference type="ARBA" id="ARBA00034808"/>
    </source>
</evidence>
<dbReference type="GO" id="GO:0016787">
    <property type="term" value="F:hydrolase activity"/>
    <property type="evidence" value="ECO:0007669"/>
    <property type="project" value="UniProtKB-KW"/>
</dbReference>
<dbReference type="GO" id="GO:0039502">
    <property type="term" value="P:symbiont-mediated suppression of host type I interferon-mediated signaling pathway"/>
    <property type="evidence" value="ECO:0007669"/>
    <property type="project" value="UniProtKB-KW"/>
</dbReference>
<dbReference type="InterPro" id="IPR017910">
    <property type="entry name" value="Znf_lg_T-Ag_D1-typ"/>
</dbReference>
<evidence type="ECO:0000256" key="32">
    <source>
        <dbReference type="PROSITE-ProRule" id="PRU00620"/>
    </source>
</evidence>
<evidence type="ECO:0000259" key="36">
    <source>
        <dbReference type="PROSITE" id="PS51206"/>
    </source>
</evidence>
<evidence type="ECO:0000256" key="1">
    <source>
        <dbReference type="ARBA" id="ARBA00001946"/>
    </source>
</evidence>
<evidence type="ECO:0000256" key="5">
    <source>
        <dbReference type="ARBA" id="ARBA00022518"/>
    </source>
</evidence>
<keyword evidence="7" id="KW-1048">Host nucleus</keyword>
<dbReference type="GO" id="GO:0052170">
    <property type="term" value="P:symbiont-mediated suppression of host innate immune response"/>
    <property type="evidence" value="ECO:0007669"/>
    <property type="project" value="UniProtKB-KW"/>
</dbReference>
<evidence type="ECO:0000256" key="27">
    <source>
        <dbReference type="ARBA" id="ARBA00026077"/>
    </source>
</evidence>
<dbReference type="PROSITE" id="PS51287">
    <property type="entry name" value="T_AG_OBD"/>
    <property type="match status" value="1"/>
</dbReference>
<evidence type="ECO:0000313" key="41">
    <source>
        <dbReference type="EMBL" id="QCB66182.1"/>
    </source>
</evidence>
<dbReference type="PROSITE" id="PS51341">
    <property type="entry name" value="ZF_LTAG_D1"/>
    <property type="match status" value="1"/>
</dbReference>
<evidence type="ECO:0000256" key="13">
    <source>
        <dbReference type="ARBA" id="ARBA00022771"/>
    </source>
</evidence>
<evidence type="ECO:0000256" key="19">
    <source>
        <dbReference type="ARBA" id="ARBA00022842"/>
    </source>
</evidence>
<evidence type="ECO:0000256" key="24">
    <source>
        <dbReference type="ARBA" id="ARBA00023280"/>
    </source>
</evidence>
<evidence type="ECO:0000256" key="30">
    <source>
        <dbReference type="ARBA" id="ARBA00045019"/>
    </source>
</evidence>
<organism evidence="39 43">
    <name type="scientific">Human polyomavirus 9</name>
    <dbReference type="NCBI Taxonomy" id="943908"/>
    <lineage>
        <taxon>Viruses</taxon>
        <taxon>Monodnaviria</taxon>
        <taxon>Shotokuvirae</taxon>
        <taxon>Cossaviricota</taxon>
        <taxon>Papovaviricetes</taxon>
        <taxon>Sepolyvirales</taxon>
        <taxon>Polyomaviridae</taxon>
        <taxon>Alphapolyomavirus</taxon>
        <taxon>Alphapolyomavirus nonihominis</taxon>
    </lineage>
</organism>
<evidence type="ECO:0000256" key="26">
    <source>
        <dbReference type="ARBA" id="ARBA00023318"/>
    </source>
</evidence>
<feature type="domain" description="T-ag OBD" evidence="37">
    <location>
        <begin position="186"/>
        <end position="306"/>
    </location>
</feature>
<dbReference type="CDD" id="cd06257">
    <property type="entry name" value="DnaJ"/>
    <property type="match status" value="1"/>
</dbReference>
<keyword evidence="18" id="KW-0067">ATP-binding</keyword>
<evidence type="ECO:0000256" key="4">
    <source>
        <dbReference type="ARBA" id="ARBA00022504"/>
    </source>
</evidence>
<evidence type="ECO:0000256" key="14">
    <source>
        <dbReference type="ARBA" id="ARBA00022801"/>
    </source>
</evidence>
<dbReference type="Gene3D" id="1.20.1050.70">
    <property type="entry name" value="Large T antigen, SV40, domain 3"/>
    <property type="match status" value="1"/>
</dbReference>
<evidence type="ECO:0000256" key="18">
    <source>
        <dbReference type="ARBA" id="ARBA00022840"/>
    </source>
</evidence>
<dbReference type="InterPro" id="IPR027417">
    <property type="entry name" value="P-loop_NTPase"/>
</dbReference>
<keyword evidence="21 32" id="KW-0238">DNA-binding</keyword>
<keyword evidence="43" id="KW-1185">Reference proteome</keyword>
<dbReference type="Proteomes" id="UP000163738">
    <property type="component" value="Segment"/>
</dbReference>
<evidence type="ECO:0000256" key="12">
    <source>
        <dbReference type="ARBA" id="ARBA00022741"/>
    </source>
</evidence>
<dbReference type="EMBL" id="KC831440">
    <property type="protein sequence ID" value="AGO04555.1"/>
    <property type="molecule type" value="Genomic_DNA"/>
</dbReference>
<evidence type="ECO:0000313" key="39">
    <source>
        <dbReference type="EMBL" id="ADV15633.1"/>
    </source>
</evidence>
<dbReference type="Gene3D" id="1.10.10.510">
    <property type="entry name" value="Zinc finger, large T-antigen D1 domain"/>
    <property type="match status" value="1"/>
</dbReference>
<comment type="catalytic activity">
    <reaction evidence="28">
        <text>Couples ATP hydrolysis with the unwinding of duplex DNA by translocating in the 3'-5' direction.</text>
        <dbReference type="EC" id="5.6.2.4"/>
    </reaction>
</comment>
<sequence>MDQTLSLEERNELMDLLQLTRAAWGNLSLMKKAYKTVSKIYHPDKGGNPEKMQRLNELFQKLQVTLLEIRSNCGSSSSQGYYSDSPYFTETPFSYCERKNEDPEGGSWGKWWREFVNKEYDDLFCSETISSSDDENNPGPSAPPPSSASASEDPDPEEEAGSSQSSFTCTPPKRKKPEPNTPEDFPMCLYSFLSHAIYSNKTMNCFLIYTTVEKSKQLYRTVEKSKIKVDFKAIFLYKDDGIEGGLLYFITLGKHRVSAVKHFCVAQCTFSFIHCKAVIKPLELYRALGKPPFKLLEENKPGVSMFDFQEEKEQAVNWQEICNYAVEAKITDVLLLLGIYLDFAVEPGTCSKCEKKSHKFHYNYHSKHHANACLFLESKSQKNICQQAVDQVLAAKRLKLVECTRMELLEDRFIQLFDEMEDFLHGEIEILRWMSGVAWYTILLDNSWDVFQKILQLVTTSQPKKRNILFKGPINSGKTTLASAFMHFFDGKALNINCPAEKLSFELGCAIDQFCVLLDDVKGQITLNKHLQPGQGVNNLDNLRDHLDGTIKVNLEKKHVNKRSQIFPPVIMTMNEYLLPPTVGVRFALHIHFHCKTYLKQSLEKSDLIEKRILNSGYTILLLLLWYNPVDSFTPKVQEYVVKWKEILERHVSITQFGNIQQNILDGKDPLHGIVIEEQA</sequence>
<evidence type="ECO:0000256" key="33">
    <source>
        <dbReference type="PROSITE-ProRule" id="PRU00671"/>
    </source>
</evidence>
<keyword evidence="10" id="KW-0235">DNA replication</keyword>
<comment type="catalytic activity">
    <reaction evidence="31">
        <text>ATP + H2O = ADP + phosphate + H(+)</text>
        <dbReference type="Rhea" id="RHEA:13065"/>
        <dbReference type="ChEBI" id="CHEBI:15377"/>
        <dbReference type="ChEBI" id="CHEBI:15378"/>
        <dbReference type="ChEBI" id="CHEBI:30616"/>
        <dbReference type="ChEBI" id="CHEBI:43474"/>
        <dbReference type="ChEBI" id="CHEBI:456216"/>
        <dbReference type="EC" id="5.6.2.4"/>
    </reaction>
</comment>
<comment type="cofactor">
    <cofactor evidence="1">
        <name>Mg(2+)</name>
        <dbReference type="ChEBI" id="CHEBI:18420"/>
    </cofactor>
</comment>